<organism evidence="13">
    <name type="scientific">Sewage associated circovirus-like sequence</name>
    <dbReference type="NCBI Taxonomy" id="689406"/>
    <lineage>
        <taxon>Viruses</taxon>
    </lineage>
</organism>
<keyword evidence="8" id="KW-0255">Endonuclease</keyword>
<proteinExistence type="predicted"/>
<keyword evidence="5" id="KW-0540">Nuclease</keyword>
<keyword evidence="2" id="KW-0808">Transferase</keyword>
<dbReference type="GO" id="GO:0016787">
    <property type="term" value="F:hydrolase activity"/>
    <property type="evidence" value="ECO:0007669"/>
    <property type="project" value="UniProtKB-KW"/>
</dbReference>
<dbReference type="GO" id="GO:0003677">
    <property type="term" value="F:DNA binding"/>
    <property type="evidence" value="ECO:0007669"/>
    <property type="project" value="UniProtKB-KW"/>
</dbReference>
<evidence type="ECO:0000256" key="3">
    <source>
        <dbReference type="ARBA" id="ARBA00022695"/>
    </source>
</evidence>
<dbReference type="GO" id="GO:0016779">
    <property type="term" value="F:nucleotidyltransferase activity"/>
    <property type="evidence" value="ECO:0007669"/>
    <property type="project" value="UniProtKB-KW"/>
</dbReference>
<dbReference type="Pfam" id="PF02407">
    <property type="entry name" value="Viral_Rep"/>
    <property type="match status" value="1"/>
</dbReference>
<reference evidence="13" key="1">
    <citation type="journal article" date="2009" name="J. Clin. Microbiol.">
        <title>Frequent detection of highly diverse variants of cardiovirus, cosavirus, bocavirus, and circovirus in sewage samples collected in the United States.</title>
        <authorList>
            <person name="Blinkova O."/>
            <person name="Rosario K."/>
            <person name="Li L."/>
            <person name="Kapoor A."/>
            <person name="Slikas B."/>
            <person name="Bernardin F."/>
            <person name="Breitbart M."/>
            <person name="Delwart E."/>
        </authorList>
    </citation>
    <scope>NUCLEOTIDE SEQUENCE</scope>
    <source>
        <strain evidence="13">WA-1</strain>
    </source>
</reference>
<evidence type="ECO:0000256" key="7">
    <source>
        <dbReference type="ARBA" id="ARBA00022741"/>
    </source>
</evidence>
<dbReference type="InterPro" id="IPR049912">
    <property type="entry name" value="CRESS_DNA_REP"/>
</dbReference>
<comment type="subcellular location">
    <subcellularLocation>
        <location evidence="1">Host nucleus</location>
    </subcellularLocation>
</comment>
<name>D1KJU7_9VIRU</name>
<evidence type="ECO:0000256" key="1">
    <source>
        <dbReference type="ARBA" id="ARBA00004147"/>
    </source>
</evidence>
<evidence type="ECO:0000256" key="5">
    <source>
        <dbReference type="ARBA" id="ARBA00022722"/>
    </source>
</evidence>
<dbReference type="GO" id="GO:0004519">
    <property type="term" value="F:endonuclease activity"/>
    <property type="evidence" value="ECO:0007669"/>
    <property type="project" value="UniProtKB-KW"/>
</dbReference>
<dbReference type="GO" id="GO:0000166">
    <property type="term" value="F:nucleotide binding"/>
    <property type="evidence" value="ECO:0007669"/>
    <property type="project" value="UniProtKB-KW"/>
</dbReference>
<protein>
    <submittedName>
        <fullName evidence="13">Rep</fullName>
    </submittedName>
</protein>
<evidence type="ECO:0000256" key="4">
    <source>
        <dbReference type="ARBA" id="ARBA00022705"/>
    </source>
</evidence>
<evidence type="ECO:0000256" key="6">
    <source>
        <dbReference type="ARBA" id="ARBA00022723"/>
    </source>
</evidence>
<feature type="non-terminal residue" evidence="13">
    <location>
        <position position="160"/>
    </location>
</feature>
<accession>D1KJU7</accession>
<dbReference type="GO" id="GO:0046872">
    <property type="term" value="F:metal ion binding"/>
    <property type="evidence" value="ECO:0007669"/>
    <property type="project" value="UniProtKB-KW"/>
</dbReference>
<evidence type="ECO:0000256" key="9">
    <source>
        <dbReference type="ARBA" id="ARBA00022801"/>
    </source>
</evidence>
<evidence type="ECO:0000313" key="13">
    <source>
        <dbReference type="EMBL" id="ACY68124.1"/>
    </source>
</evidence>
<feature type="non-terminal residue" evidence="13">
    <location>
        <position position="1"/>
    </location>
</feature>
<evidence type="ECO:0000256" key="10">
    <source>
        <dbReference type="ARBA" id="ARBA00023124"/>
    </source>
</evidence>
<gene>
    <name evidence="13" type="primary">rep</name>
</gene>
<keyword evidence="4" id="KW-0235">DNA replication</keyword>
<keyword evidence="11" id="KW-0238">DNA-binding</keyword>
<sequence length="160" mass="18096">GTPHLQGFIQFTVRKRLVAVKKVHPTAHWEVSRGTAEQCLTYCTKEDTRIEGPWQAGQMVSQGQRQDIVAFRDAILEGKDDMSLVDEHCLQVAKFPKFISFVRAAAMPQRNEKPTVRCYYGKSGTGKTRAAVEFSGPDSTFMVSRPDSGRPLWWDGYEQQ</sequence>
<dbReference type="PROSITE" id="PS52020">
    <property type="entry name" value="CRESS_DNA_REP"/>
    <property type="match status" value="1"/>
</dbReference>
<evidence type="ECO:0000259" key="12">
    <source>
        <dbReference type="PROSITE" id="PS52020"/>
    </source>
</evidence>
<evidence type="ECO:0000256" key="8">
    <source>
        <dbReference type="ARBA" id="ARBA00022759"/>
    </source>
</evidence>
<keyword evidence="9" id="KW-0378">Hydrolase</keyword>
<evidence type="ECO:0000256" key="11">
    <source>
        <dbReference type="ARBA" id="ARBA00023125"/>
    </source>
</evidence>
<keyword evidence="10" id="KW-0190">Covalent protein-DNA linkage</keyword>
<keyword evidence="7" id="KW-0547">Nucleotide-binding</keyword>
<keyword evidence="6" id="KW-0479">Metal-binding</keyword>
<keyword evidence="3" id="KW-0548">Nucleotidyltransferase</keyword>
<dbReference type="GO" id="GO:0006260">
    <property type="term" value="P:DNA replication"/>
    <property type="evidence" value="ECO:0007669"/>
    <property type="project" value="UniProtKB-KW"/>
</dbReference>
<feature type="domain" description="CRESS-DNA virus Rep endonuclease" evidence="12">
    <location>
        <begin position="1"/>
        <end position="59"/>
    </location>
</feature>
<dbReference type="Gene3D" id="3.40.1310.20">
    <property type="match status" value="1"/>
</dbReference>
<dbReference type="GO" id="GO:0042025">
    <property type="term" value="C:host cell nucleus"/>
    <property type="evidence" value="ECO:0007669"/>
    <property type="project" value="UniProtKB-SubCell"/>
</dbReference>
<dbReference type="EMBL" id="GQ243674">
    <property type="protein sequence ID" value="ACY68124.1"/>
    <property type="molecule type" value="Genomic_DNA"/>
</dbReference>
<evidence type="ECO:0000256" key="2">
    <source>
        <dbReference type="ARBA" id="ARBA00022679"/>
    </source>
</evidence>